<dbReference type="InterPro" id="IPR014729">
    <property type="entry name" value="Rossmann-like_a/b/a_fold"/>
</dbReference>
<comment type="similarity">
    <text evidence="1">Belongs to the universal stress protein A family.</text>
</comment>
<comment type="caution">
    <text evidence="3">The sequence shown here is derived from an EMBL/GenBank/DDBJ whole genome shotgun (WGS) entry which is preliminary data.</text>
</comment>
<dbReference type="AlphaFoldDB" id="A0AAX6BNS9"/>
<dbReference type="CDD" id="cd00293">
    <property type="entry name" value="USP-like"/>
    <property type="match status" value="1"/>
</dbReference>
<dbReference type="PANTHER" id="PTHR46268">
    <property type="entry name" value="STRESS RESPONSE PROTEIN NHAX"/>
    <property type="match status" value="1"/>
</dbReference>
<dbReference type="Pfam" id="PF00582">
    <property type="entry name" value="Usp"/>
    <property type="match status" value="1"/>
</dbReference>
<accession>A0AAX6BNS9</accession>
<dbReference type="SUPFAM" id="SSF52402">
    <property type="entry name" value="Adenine nucleotide alpha hydrolases-like"/>
    <property type="match status" value="1"/>
</dbReference>
<dbReference type="RefSeq" id="WP_240702435.1">
    <property type="nucleotide sequence ID" value="NZ_RYZX01000007.1"/>
</dbReference>
<reference evidence="3" key="1">
    <citation type="journal article" date="2024" name="Appl Microbiol">
        <title>Effect of kuratsuki Bacillus and Priestia on Taste of Sake.</title>
        <authorList>
            <person name="Kobayashi K."/>
            <person name="Nishida H."/>
        </authorList>
    </citation>
    <scope>NUCLEOTIDE SEQUENCE</scope>
    <source>
        <strain evidence="3">B-12</strain>
    </source>
</reference>
<dbReference type="PANTHER" id="PTHR46268:SF6">
    <property type="entry name" value="UNIVERSAL STRESS PROTEIN UP12"/>
    <property type="match status" value="1"/>
</dbReference>
<dbReference type="Proteomes" id="UP001165240">
    <property type="component" value="Unassembled WGS sequence"/>
</dbReference>
<gene>
    <name evidence="3" type="ORF">ShirakiTB12_39340</name>
</gene>
<evidence type="ECO:0000259" key="2">
    <source>
        <dbReference type="Pfam" id="PF00582"/>
    </source>
</evidence>
<dbReference type="Gene3D" id="3.40.50.620">
    <property type="entry name" value="HUPs"/>
    <property type="match status" value="1"/>
</dbReference>
<name>A0AAX6BNS9_PRIMG</name>
<dbReference type="InterPro" id="IPR006015">
    <property type="entry name" value="Universal_stress_UspA"/>
</dbReference>
<proteinExistence type="inferred from homology"/>
<organism evidence="3 4">
    <name type="scientific">Priestia megaterium</name>
    <name type="common">Bacillus megaterium</name>
    <dbReference type="NCBI Taxonomy" id="1404"/>
    <lineage>
        <taxon>Bacteria</taxon>
        <taxon>Bacillati</taxon>
        <taxon>Bacillota</taxon>
        <taxon>Bacilli</taxon>
        <taxon>Bacillales</taxon>
        <taxon>Bacillaceae</taxon>
        <taxon>Priestia</taxon>
    </lineage>
</organism>
<protein>
    <submittedName>
        <fullName evidence="3">Universal stress protein</fullName>
    </submittedName>
</protein>
<dbReference type="EMBL" id="BSYK01000001">
    <property type="protein sequence ID" value="GMG75466.1"/>
    <property type="molecule type" value="Genomic_DNA"/>
</dbReference>
<evidence type="ECO:0000313" key="4">
    <source>
        <dbReference type="Proteomes" id="UP001165240"/>
    </source>
</evidence>
<evidence type="ECO:0000256" key="1">
    <source>
        <dbReference type="ARBA" id="ARBA00008791"/>
    </source>
</evidence>
<dbReference type="InterPro" id="IPR006016">
    <property type="entry name" value="UspA"/>
</dbReference>
<dbReference type="PRINTS" id="PR01438">
    <property type="entry name" value="UNVRSLSTRESS"/>
</dbReference>
<evidence type="ECO:0000313" key="3">
    <source>
        <dbReference type="EMBL" id="GMG75466.1"/>
    </source>
</evidence>
<feature type="domain" description="UspA" evidence="2">
    <location>
        <begin position="2"/>
        <end position="133"/>
    </location>
</feature>
<sequence>MMFKRILLASDGSEHAAKATEKAVQLAQLTENSFIQVIYAVEGDSRLKSLSRDEERESRIHTTDEILKQGNVEYEITFMHGDAAKTVIQFANQNSFDLVVIGSRGLNPVKGMLLGSVSSKIAQQVTIPVLIVK</sequence>